<comment type="caution">
    <text evidence="1">The sequence shown here is derived from an EMBL/GenBank/DDBJ whole genome shotgun (WGS) entry which is preliminary data.</text>
</comment>
<dbReference type="InterPro" id="IPR038765">
    <property type="entry name" value="Papain-like_cys_pep_sf"/>
</dbReference>
<dbReference type="RefSeq" id="WP_004157499.1">
    <property type="nucleotide sequence ID" value="NZ_BAYW01000009.1"/>
</dbReference>
<reference evidence="1 2" key="1">
    <citation type="submission" date="2012-11" db="EMBL/GenBank/DDBJ databases">
        <authorList>
            <person name="Linke B."/>
        </authorList>
    </citation>
    <scope>NUCLEOTIDE SEQUENCE [LARGE SCALE GENOMIC DNA]</scope>
    <source>
        <strain evidence="2">CFBP 1232</strain>
    </source>
</reference>
<dbReference type="Pfam" id="PF07313">
    <property type="entry name" value="AmiA-like"/>
    <property type="match status" value="1"/>
</dbReference>
<organism evidence="1 2">
    <name type="scientific">Erwinia amylovora NBRC 12687 = CFBP 1232</name>
    <dbReference type="NCBI Taxonomy" id="1219359"/>
    <lineage>
        <taxon>Bacteria</taxon>
        <taxon>Pseudomonadati</taxon>
        <taxon>Pseudomonadota</taxon>
        <taxon>Gammaproteobacteria</taxon>
        <taxon>Enterobacterales</taxon>
        <taxon>Erwiniaceae</taxon>
        <taxon>Erwinia</taxon>
    </lineage>
</organism>
<protein>
    <recommendedName>
        <fullName evidence="3">DUF1460 domain-containing protein</fullName>
    </recommendedName>
</protein>
<evidence type="ECO:0000313" key="2">
    <source>
        <dbReference type="Proteomes" id="UP000013111"/>
    </source>
</evidence>
<dbReference type="Proteomes" id="UP000013111">
    <property type="component" value="Unassembled WGS sequence"/>
</dbReference>
<dbReference type="Gene3D" id="2.30.260.10">
    <property type="entry name" value="putative xylanase like domain"/>
    <property type="match status" value="1"/>
</dbReference>
<gene>
    <name evidence="1" type="ORF">BN437_1787</name>
</gene>
<dbReference type="Gene3D" id="1.10.3670.10">
    <property type="entry name" value="Putative xylanase like domain"/>
    <property type="match status" value="1"/>
</dbReference>
<dbReference type="GeneID" id="97606001"/>
<sequence length="265" mass="29351">MTKTALLLLISFGLVSCTKTNGSEYQTKIDQFTSEKVNQILRDKVIANGSEEHGEWVGSVSSAFLNTPYKGNTLIGSADMKEVLVADFNGVDCFTLIDYVEALTRAGNQRDFLNNLVATRYAQEHVDYYSRKHFFTDWFAIAPQNAADVTGDISPDYVSMYKNLNVKADGGEYISGLGVRPREINFIPGDKIDAVVLDNLRTGDYVGVYSTQAGLDVSHTGIVIKRDGNVWFRNASSLSHNMKVVDSPFVEYMSTKPGFIVLRAK</sequence>
<evidence type="ECO:0000313" key="1">
    <source>
        <dbReference type="EMBL" id="CCO93717.1"/>
    </source>
</evidence>
<dbReference type="InterPro" id="IPR010846">
    <property type="entry name" value="AmiA-like"/>
</dbReference>
<dbReference type="PROSITE" id="PS51257">
    <property type="entry name" value="PROKAR_LIPOPROTEIN"/>
    <property type="match status" value="1"/>
</dbReference>
<evidence type="ECO:0008006" key="3">
    <source>
        <dbReference type="Google" id="ProtNLM"/>
    </source>
</evidence>
<dbReference type="SUPFAM" id="SSF54001">
    <property type="entry name" value="Cysteine proteinases"/>
    <property type="match status" value="1"/>
</dbReference>
<dbReference type="AlphaFoldDB" id="A0A831A4Q2"/>
<reference evidence="1 2" key="2">
    <citation type="submission" date="2013-04" db="EMBL/GenBank/DDBJ databases">
        <title>Comparative genomics of 12 strains of Erwinia amylovora identifies a pan-genome with a large conserved core and provides insights into host specificity.</title>
        <authorList>
            <person name="Mann R.A."/>
            <person name="Smits T.H.M."/>
            <person name="Buehlmann A."/>
            <person name="Blom J."/>
            <person name="Goesmann A."/>
            <person name="Frey J.E."/>
            <person name="Plummer K.M."/>
            <person name="Beer S.V."/>
            <person name="Luck J."/>
            <person name="Duffy B."/>
            <person name="Rodoni B."/>
        </authorList>
    </citation>
    <scope>NUCLEOTIDE SEQUENCE [LARGE SCALE GENOMIC DNA]</scope>
    <source>
        <strain evidence="2">CFBP 1232</strain>
    </source>
</reference>
<dbReference type="EMBL" id="CAPB01000015">
    <property type="protein sequence ID" value="CCO93717.1"/>
    <property type="molecule type" value="Genomic_DNA"/>
</dbReference>
<proteinExistence type="predicted"/>
<name>A0A831A4Q2_ERWAM</name>
<accession>A0A831A4Q2</accession>